<evidence type="ECO:0008006" key="4">
    <source>
        <dbReference type="Google" id="ProtNLM"/>
    </source>
</evidence>
<accession>A0A8J3YS64</accession>
<dbReference type="AlphaFoldDB" id="A0A8J3YS64"/>
<dbReference type="PANTHER" id="PTHR37489:SF1">
    <property type="entry name" value="DUF3500 DOMAIN-CONTAINING PROTEIN"/>
    <property type="match status" value="1"/>
</dbReference>
<gene>
    <name evidence="2" type="ORF">Val02_57760</name>
</gene>
<protein>
    <recommendedName>
        <fullName evidence="4">DUF3500 domain-containing protein</fullName>
    </recommendedName>
</protein>
<feature type="signal peptide" evidence="1">
    <location>
        <begin position="1"/>
        <end position="27"/>
    </location>
</feature>
<dbReference type="Pfam" id="PF12006">
    <property type="entry name" value="DUF3500"/>
    <property type="match status" value="1"/>
</dbReference>
<keyword evidence="1" id="KW-0732">Signal</keyword>
<dbReference type="InterPro" id="IPR021889">
    <property type="entry name" value="DUF3500"/>
</dbReference>
<feature type="chain" id="PRO_5035319134" description="DUF3500 domain-containing protein" evidence="1">
    <location>
        <begin position="28"/>
        <end position="353"/>
    </location>
</feature>
<dbReference type="PANTHER" id="PTHR37489">
    <property type="entry name" value="DUF3500 DOMAIN-CONTAINING PROTEIN"/>
    <property type="match status" value="1"/>
</dbReference>
<evidence type="ECO:0000313" key="3">
    <source>
        <dbReference type="Proteomes" id="UP000619260"/>
    </source>
</evidence>
<dbReference type="Proteomes" id="UP000619260">
    <property type="component" value="Unassembled WGS sequence"/>
</dbReference>
<evidence type="ECO:0000313" key="2">
    <source>
        <dbReference type="EMBL" id="GIJ48890.1"/>
    </source>
</evidence>
<sequence length="353" mass="37364">MDHLRTRLGAFSAAALLLLSTAACSDADNTEKASSVTSGPATKTIVAAANAFLGKLSGSEKSSVLFARDDKAQKQRWSDLPEGLFERKGLMVGNLDQAKVDAFLAVMKATLSAEGYARVMAEWAADDALAGSENGGGGQGMRYGKKYYWIGIIGEPSESAPWQWQFGGHHVTVNATIKGDDLSLTPSFIGAQPTNYAANGDAVRPLGDIEDAAFAFVNSLNDADKSKAVLGGTPIDLVLGPGQECRTIRSEGLPGSGMEAEQQESLIRLINLYAGLANDEDVVARQAQLRADLPNTHFAWYGPTTAGTAAYFRVTGPHLVIEYSPQSMGGDAVEHIHGVYRDPTNDYGGTVCS</sequence>
<dbReference type="PROSITE" id="PS51257">
    <property type="entry name" value="PROKAR_LIPOPROTEIN"/>
    <property type="match status" value="1"/>
</dbReference>
<evidence type="ECO:0000256" key="1">
    <source>
        <dbReference type="SAM" id="SignalP"/>
    </source>
</evidence>
<dbReference type="EMBL" id="BOPF01000023">
    <property type="protein sequence ID" value="GIJ48890.1"/>
    <property type="molecule type" value="Genomic_DNA"/>
</dbReference>
<name>A0A8J3YS64_9ACTN</name>
<keyword evidence="3" id="KW-1185">Reference proteome</keyword>
<dbReference type="RefSeq" id="WP_203902363.1">
    <property type="nucleotide sequence ID" value="NZ_BOPF01000023.1"/>
</dbReference>
<proteinExistence type="predicted"/>
<comment type="caution">
    <text evidence="2">The sequence shown here is derived from an EMBL/GenBank/DDBJ whole genome shotgun (WGS) entry which is preliminary data.</text>
</comment>
<organism evidence="2 3">
    <name type="scientific">Virgisporangium aliadipatigenens</name>
    <dbReference type="NCBI Taxonomy" id="741659"/>
    <lineage>
        <taxon>Bacteria</taxon>
        <taxon>Bacillati</taxon>
        <taxon>Actinomycetota</taxon>
        <taxon>Actinomycetes</taxon>
        <taxon>Micromonosporales</taxon>
        <taxon>Micromonosporaceae</taxon>
        <taxon>Virgisporangium</taxon>
    </lineage>
</organism>
<reference evidence="2" key="1">
    <citation type="submission" date="2021-01" db="EMBL/GenBank/DDBJ databases">
        <title>Whole genome shotgun sequence of Virgisporangium aliadipatigenens NBRC 105644.</title>
        <authorList>
            <person name="Komaki H."/>
            <person name="Tamura T."/>
        </authorList>
    </citation>
    <scope>NUCLEOTIDE SEQUENCE</scope>
    <source>
        <strain evidence="2">NBRC 105644</strain>
    </source>
</reference>